<accession>A0A426YKF3</accession>
<dbReference type="GO" id="GO:0016132">
    <property type="term" value="P:brassinosteroid biosynthetic process"/>
    <property type="evidence" value="ECO:0007669"/>
    <property type="project" value="TreeGrafter"/>
</dbReference>
<dbReference type="Gene3D" id="1.10.630.10">
    <property type="entry name" value="Cytochrome P450"/>
    <property type="match status" value="1"/>
</dbReference>
<dbReference type="GO" id="GO:0016705">
    <property type="term" value="F:oxidoreductase activity, acting on paired donors, with incorporation or reduction of molecular oxygen"/>
    <property type="evidence" value="ECO:0007669"/>
    <property type="project" value="InterPro"/>
</dbReference>
<dbReference type="GO" id="GO:0005506">
    <property type="term" value="F:iron ion binding"/>
    <property type="evidence" value="ECO:0007669"/>
    <property type="project" value="InterPro"/>
</dbReference>
<dbReference type="GO" id="GO:0004497">
    <property type="term" value="F:monooxygenase activity"/>
    <property type="evidence" value="ECO:0007669"/>
    <property type="project" value="InterPro"/>
</dbReference>
<sequence>MHKESFLILCTLHPGEELLPGRRNGGLGNGYWVGSEPPGHLWCCVEMERGEVQEERPASRDYGLASLWGDHRVPEARSKLHEEPETQVSWEDLIYLNFWINNEFMLEIFFSKLNRFILMNEGKGFVPGYPQSMLDILGRSNIAAVRGDMHKTMRSCMLGLVSPPMIRDQLLPKIDEFMRSYIDDWGGRVIDIQEKTKEVSPASYSR</sequence>
<dbReference type="PANTHER" id="PTHR24286:SF169">
    <property type="entry name" value="CYTOCHROME P450 85A1"/>
    <property type="match status" value="1"/>
</dbReference>
<comment type="caution">
    <text evidence="3">The sequence shown here is derived from an EMBL/GenBank/DDBJ whole genome shotgun (WGS) entry which is preliminary data.</text>
</comment>
<keyword evidence="1" id="KW-0479">Metal-binding</keyword>
<dbReference type="AlphaFoldDB" id="A0A426YKF3"/>
<dbReference type="GO" id="GO:0016125">
    <property type="term" value="P:sterol metabolic process"/>
    <property type="evidence" value="ECO:0007669"/>
    <property type="project" value="TreeGrafter"/>
</dbReference>
<reference evidence="3 4" key="1">
    <citation type="journal article" date="2014" name="Agronomy (Basel)">
        <title>A Draft Genome Sequence for Ensete ventricosum, the Drought-Tolerant Tree Against Hunger.</title>
        <authorList>
            <person name="Harrison J."/>
            <person name="Moore K.A."/>
            <person name="Paszkiewicz K."/>
            <person name="Jones T."/>
            <person name="Grant M."/>
            <person name="Ambacheew D."/>
            <person name="Muzemil S."/>
            <person name="Studholme D.J."/>
        </authorList>
    </citation>
    <scope>NUCLEOTIDE SEQUENCE [LARGE SCALE GENOMIC DNA]</scope>
</reference>
<name>A0A426YKF3_ENSVE</name>
<evidence type="ECO:0000256" key="1">
    <source>
        <dbReference type="ARBA" id="ARBA00022723"/>
    </source>
</evidence>
<dbReference type="GO" id="GO:0020037">
    <property type="term" value="F:heme binding"/>
    <property type="evidence" value="ECO:0007669"/>
    <property type="project" value="InterPro"/>
</dbReference>
<evidence type="ECO:0000313" key="4">
    <source>
        <dbReference type="Proteomes" id="UP000287651"/>
    </source>
</evidence>
<dbReference type="SUPFAM" id="SSF48264">
    <property type="entry name" value="Cytochrome P450"/>
    <property type="match status" value="1"/>
</dbReference>
<gene>
    <name evidence="3" type="ORF">B296_00032143</name>
</gene>
<protein>
    <submittedName>
        <fullName evidence="3">Uncharacterized protein</fullName>
    </submittedName>
</protein>
<organism evidence="3 4">
    <name type="scientific">Ensete ventricosum</name>
    <name type="common">Abyssinian banana</name>
    <name type="synonym">Musa ensete</name>
    <dbReference type="NCBI Taxonomy" id="4639"/>
    <lineage>
        <taxon>Eukaryota</taxon>
        <taxon>Viridiplantae</taxon>
        <taxon>Streptophyta</taxon>
        <taxon>Embryophyta</taxon>
        <taxon>Tracheophyta</taxon>
        <taxon>Spermatophyta</taxon>
        <taxon>Magnoliopsida</taxon>
        <taxon>Liliopsida</taxon>
        <taxon>Zingiberales</taxon>
        <taxon>Musaceae</taxon>
        <taxon>Ensete</taxon>
    </lineage>
</organism>
<evidence type="ECO:0000256" key="2">
    <source>
        <dbReference type="ARBA" id="ARBA00023004"/>
    </source>
</evidence>
<dbReference type="Proteomes" id="UP000287651">
    <property type="component" value="Unassembled WGS sequence"/>
</dbReference>
<dbReference type="PANTHER" id="PTHR24286">
    <property type="entry name" value="CYTOCHROME P450 26"/>
    <property type="match status" value="1"/>
</dbReference>
<dbReference type="InterPro" id="IPR036396">
    <property type="entry name" value="Cyt_P450_sf"/>
</dbReference>
<proteinExistence type="predicted"/>
<evidence type="ECO:0000313" key="3">
    <source>
        <dbReference type="EMBL" id="RRT52235.1"/>
    </source>
</evidence>
<keyword evidence="2" id="KW-0408">Iron</keyword>
<dbReference type="GO" id="GO:0010268">
    <property type="term" value="P:brassinosteroid homeostasis"/>
    <property type="evidence" value="ECO:0007669"/>
    <property type="project" value="TreeGrafter"/>
</dbReference>
<dbReference type="EMBL" id="AMZH03011781">
    <property type="protein sequence ID" value="RRT52235.1"/>
    <property type="molecule type" value="Genomic_DNA"/>
</dbReference>